<evidence type="ECO:0000256" key="1">
    <source>
        <dbReference type="SAM" id="Phobius"/>
    </source>
</evidence>
<proteinExistence type="predicted"/>
<evidence type="ECO:0000313" key="4">
    <source>
        <dbReference type="Proteomes" id="UP001500067"/>
    </source>
</evidence>
<dbReference type="PROSITE" id="PS50035">
    <property type="entry name" value="PLD"/>
    <property type="match status" value="2"/>
</dbReference>
<accession>A0ABP8NEU7</accession>
<organism evidence="3 4">
    <name type="scientific">Nemorincola caseinilytica</name>
    <dbReference type="NCBI Taxonomy" id="2054315"/>
    <lineage>
        <taxon>Bacteria</taxon>
        <taxon>Pseudomonadati</taxon>
        <taxon>Bacteroidota</taxon>
        <taxon>Chitinophagia</taxon>
        <taxon>Chitinophagales</taxon>
        <taxon>Chitinophagaceae</taxon>
        <taxon>Nemorincola</taxon>
    </lineage>
</organism>
<feature type="domain" description="PLD phosphodiesterase" evidence="2">
    <location>
        <begin position="290"/>
        <end position="317"/>
    </location>
</feature>
<dbReference type="PANTHER" id="PTHR21248:SF23">
    <property type="entry name" value="CARDIOLIPIN SYNTHASE B"/>
    <property type="match status" value="1"/>
</dbReference>
<comment type="caution">
    <text evidence="3">The sequence shown here is derived from an EMBL/GenBank/DDBJ whole genome shotgun (WGS) entry which is preliminary data.</text>
</comment>
<gene>
    <name evidence="3" type="primary">clsB</name>
    <name evidence="3" type="ORF">GCM10023093_19520</name>
</gene>
<evidence type="ECO:0000259" key="2">
    <source>
        <dbReference type="PROSITE" id="PS50035"/>
    </source>
</evidence>
<evidence type="ECO:0000313" key="3">
    <source>
        <dbReference type="EMBL" id="GAA4466084.1"/>
    </source>
</evidence>
<dbReference type="SMART" id="SM00155">
    <property type="entry name" value="PLDc"/>
    <property type="match status" value="2"/>
</dbReference>
<keyword evidence="1" id="KW-1133">Transmembrane helix</keyword>
<dbReference type="CDD" id="cd09110">
    <property type="entry name" value="PLDc_CLS_1"/>
    <property type="match status" value="1"/>
</dbReference>
<name>A0ABP8NEU7_9BACT</name>
<sequence>MARGRKRVREQYTTHNAVHLVRGGAHYFDTLVDIAGRARYSLHFQTYIFDANETGFLVADALMAAAQRGVHVYLMLDGYASQHLPKEFIGKLRQAGVHFRFFEPLLFTYKYYLGRRMHHKILVADAYECLVGGLNVSDRYNDMPDAPAWLDWALHVKGEVAQDLHKICVRMWQRSVWKQKKCLPDSIPLPPMPKEECMVRMSRNDWVYRRIDISVSYRRMFTDARQYATIMTSYFWPPRRLLLRMEAAARRGVKVRVILTGQADVPLAKYAERYLYRRLFRSNIEIYEYQPNVLHAKVAFRDDEWATIGSYNVNNISAFASIEMNLDVYDKDVATQLRDAVKQIVVNDCIQVRKESYEIATNPIRMFLYYLSYRIVHLLFFLFTFYFDQVNRERRGRER</sequence>
<keyword evidence="1" id="KW-0812">Transmembrane</keyword>
<dbReference type="InterPro" id="IPR001736">
    <property type="entry name" value="PLipase_D/transphosphatidylase"/>
</dbReference>
<dbReference type="Pfam" id="PF13091">
    <property type="entry name" value="PLDc_2"/>
    <property type="match status" value="2"/>
</dbReference>
<dbReference type="InterPro" id="IPR025202">
    <property type="entry name" value="PLD-like_dom"/>
</dbReference>
<protein>
    <submittedName>
        <fullName evidence="3">Cardiolipin synthase ClsB</fullName>
    </submittedName>
</protein>
<dbReference type="RefSeq" id="WP_345082321.1">
    <property type="nucleotide sequence ID" value="NZ_BAABFA010000011.1"/>
</dbReference>
<feature type="transmembrane region" description="Helical" evidence="1">
    <location>
        <begin position="367"/>
        <end position="387"/>
    </location>
</feature>
<dbReference type="Proteomes" id="UP001500067">
    <property type="component" value="Unassembled WGS sequence"/>
</dbReference>
<dbReference type="EMBL" id="BAABFA010000011">
    <property type="protein sequence ID" value="GAA4466084.1"/>
    <property type="molecule type" value="Genomic_DNA"/>
</dbReference>
<dbReference type="Gene3D" id="3.30.870.10">
    <property type="entry name" value="Endonuclease Chain A"/>
    <property type="match status" value="2"/>
</dbReference>
<feature type="domain" description="PLD phosphodiesterase" evidence="2">
    <location>
        <begin position="113"/>
        <end position="140"/>
    </location>
</feature>
<keyword evidence="1" id="KW-0472">Membrane</keyword>
<reference evidence="4" key="1">
    <citation type="journal article" date="2019" name="Int. J. Syst. Evol. Microbiol.">
        <title>The Global Catalogue of Microorganisms (GCM) 10K type strain sequencing project: providing services to taxonomists for standard genome sequencing and annotation.</title>
        <authorList>
            <consortium name="The Broad Institute Genomics Platform"/>
            <consortium name="The Broad Institute Genome Sequencing Center for Infectious Disease"/>
            <person name="Wu L."/>
            <person name="Ma J."/>
        </authorList>
    </citation>
    <scope>NUCLEOTIDE SEQUENCE [LARGE SCALE GENOMIC DNA]</scope>
    <source>
        <strain evidence="4">JCM 32105</strain>
    </source>
</reference>
<dbReference type="PANTHER" id="PTHR21248">
    <property type="entry name" value="CARDIOLIPIN SYNTHASE"/>
    <property type="match status" value="1"/>
</dbReference>
<keyword evidence="4" id="KW-1185">Reference proteome</keyword>
<dbReference type="SUPFAM" id="SSF56024">
    <property type="entry name" value="Phospholipase D/nuclease"/>
    <property type="match status" value="2"/>
</dbReference>